<dbReference type="AlphaFoldDB" id="A0A023AZC7"/>
<keyword evidence="3" id="KW-1185">Reference proteome</keyword>
<dbReference type="PANTHER" id="PTHR46063:SF1">
    <property type="entry name" value="KELCH DOMAIN-CONTAINING PROTEIN 4"/>
    <property type="match status" value="1"/>
</dbReference>
<accession>A0A023AZC7</accession>
<feature type="region of interest" description="Disordered" evidence="1">
    <location>
        <begin position="169"/>
        <end position="198"/>
    </location>
</feature>
<dbReference type="PANTHER" id="PTHR46063">
    <property type="entry name" value="KELCH DOMAIN-CONTAINING PROTEIN"/>
    <property type="match status" value="1"/>
</dbReference>
<gene>
    <name evidence="2" type="ORF">GNI_157580</name>
</gene>
<proteinExistence type="predicted"/>
<sequence>MAGKNAEARQRKKEKQSLKAMKKANKGTDEQNILDIMKSLEDTPDPNVATSGKAAAAIFRMARSSFTFIPTKTGFVIFGGEFYDTKTCRVFGDTYKWAIDKDDENQWKEVGRPGGPKPRVGHAACVYNDELYVFGGEFATAYQFYHFKDLFKLDIKQGLWNVLDDGLSPQHGEKSKSKAKSKTKEAAASPSGRSGHRMAASRNGLVVFGGFHDNGKETRYFNDCYIYWPAIRQWQKVAAASKDTPDPRSGFIMGTTNDGVLISGGYSKLKDSDTGAQGTVYDDMWWLDLGPLHNASAKTDGKSDTTAAANNLQWTRLRKKAIPRAGIASCQHKSLIYAFGGVMDHDDGGLTMKRSFFFNDIWTLDLGSKQWNPLNKKPKTSQEPAVLETSVGRNSPILVENAPSPTLTFPTPASLSLETPALGSLAAASGGRPRSERNELADESIVKENVVKEGVAKESDTTNSRDYVTGYRVKRCSLQKVLLRISLLKEAERADKSKKSSGKAKETAPSKNSSSKGKEPVVKVVETIELSSSPESLCAPIPRINASIAVRDNALWVAGGTLEVSSSQIIVFDDVWKFDLKLGFWSCVVRGKYSELVKQAPKGQDVAESSGDTDEDDDSASDDDSGSDNESGSDTDAEEDETYSDESSCDLDDSSSSACALASSSEAE</sequence>
<dbReference type="InterPro" id="IPR015915">
    <property type="entry name" value="Kelch-typ_b-propeller"/>
</dbReference>
<dbReference type="Pfam" id="PF24681">
    <property type="entry name" value="Kelch_KLHDC2_KLHL20_DRC7"/>
    <property type="match status" value="1"/>
</dbReference>
<organism evidence="2 3">
    <name type="scientific">Gregarina niphandrodes</name>
    <name type="common">Septate eugregarine</name>
    <dbReference type="NCBI Taxonomy" id="110365"/>
    <lineage>
        <taxon>Eukaryota</taxon>
        <taxon>Sar</taxon>
        <taxon>Alveolata</taxon>
        <taxon>Apicomplexa</taxon>
        <taxon>Conoidasida</taxon>
        <taxon>Gregarinasina</taxon>
        <taxon>Eugregarinorida</taxon>
        <taxon>Gregarinidae</taxon>
        <taxon>Gregarina</taxon>
    </lineage>
</organism>
<feature type="compositionally biased region" description="Acidic residues" evidence="1">
    <location>
        <begin position="611"/>
        <end position="653"/>
    </location>
</feature>
<dbReference type="eggNOG" id="KOG1230">
    <property type="taxonomic scope" value="Eukaryota"/>
</dbReference>
<protein>
    <submittedName>
        <fullName evidence="2">Kelch repeat protein</fullName>
    </submittedName>
</protein>
<feature type="region of interest" description="Disordered" evidence="1">
    <location>
        <begin position="1"/>
        <end position="27"/>
    </location>
</feature>
<dbReference type="EMBL" id="AFNH02001173">
    <property type="protein sequence ID" value="EZG43833.1"/>
    <property type="molecule type" value="Genomic_DNA"/>
</dbReference>
<dbReference type="VEuPathDB" id="CryptoDB:GNI_157580"/>
<dbReference type="OrthoDB" id="4447at2759"/>
<name>A0A023AZC7_GRENI</name>
<comment type="caution">
    <text evidence="2">The sequence shown here is derived from an EMBL/GenBank/DDBJ whole genome shotgun (WGS) entry which is preliminary data.</text>
</comment>
<dbReference type="InterPro" id="IPR052588">
    <property type="entry name" value="Kelch_domain_protein"/>
</dbReference>
<dbReference type="Proteomes" id="UP000019763">
    <property type="component" value="Unassembled WGS sequence"/>
</dbReference>
<feature type="compositionally biased region" description="Low complexity" evidence="1">
    <location>
        <begin position="654"/>
        <end position="668"/>
    </location>
</feature>
<evidence type="ECO:0000313" key="3">
    <source>
        <dbReference type="Proteomes" id="UP000019763"/>
    </source>
</evidence>
<dbReference type="Gene3D" id="2.120.10.80">
    <property type="entry name" value="Kelch-type beta propeller"/>
    <property type="match status" value="1"/>
</dbReference>
<dbReference type="SUPFAM" id="SSF117281">
    <property type="entry name" value="Kelch motif"/>
    <property type="match status" value="1"/>
</dbReference>
<feature type="compositionally biased region" description="Basic and acidic residues" evidence="1">
    <location>
        <begin position="496"/>
        <end position="508"/>
    </location>
</feature>
<reference evidence="2" key="1">
    <citation type="submission" date="2013-12" db="EMBL/GenBank/DDBJ databases">
        <authorList>
            <person name="Omoto C.K."/>
            <person name="Sibley D."/>
            <person name="Venepally P."/>
            <person name="Hadjithomas M."/>
            <person name="Karamycheva S."/>
            <person name="Brunk B."/>
            <person name="Roos D."/>
            <person name="Caler E."/>
            <person name="Lorenzi H."/>
        </authorList>
    </citation>
    <scope>NUCLEOTIDE SEQUENCE</scope>
</reference>
<dbReference type="RefSeq" id="XP_011132988.1">
    <property type="nucleotide sequence ID" value="XM_011134686.1"/>
</dbReference>
<dbReference type="GeneID" id="22915481"/>
<feature type="region of interest" description="Disordered" evidence="1">
    <location>
        <begin position="496"/>
        <end position="519"/>
    </location>
</feature>
<feature type="compositionally biased region" description="Basic residues" evidence="1">
    <location>
        <begin position="10"/>
        <end position="25"/>
    </location>
</feature>
<feature type="region of interest" description="Disordered" evidence="1">
    <location>
        <begin position="598"/>
        <end position="668"/>
    </location>
</feature>
<evidence type="ECO:0000256" key="1">
    <source>
        <dbReference type="SAM" id="MobiDB-lite"/>
    </source>
</evidence>
<evidence type="ECO:0000313" key="2">
    <source>
        <dbReference type="EMBL" id="EZG43833.1"/>
    </source>
</evidence>